<proteinExistence type="predicted"/>
<dbReference type="AlphaFoldDB" id="A0A8I1W799"/>
<accession>A0A8I1W799</accession>
<dbReference type="RefSeq" id="WP_207542133.1">
    <property type="nucleotide sequence ID" value="NZ_JAFNAA010000009.1"/>
</dbReference>
<reference evidence="1" key="1">
    <citation type="submission" date="2021-03" db="EMBL/GenBank/DDBJ databases">
        <title>Plesiomonas shigelloides zfcc0051, isolated from zebrafish feces.</title>
        <authorList>
            <person name="Vanderhoek Z."/>
            <person name="Gaulke C."/>
        </authorList>
    </citation>
    <scope>NUCLEOTIDE SEQUENCE</scope>
    <source>
        <strain evidence="1">Zfcc0051</strain>
    </source>
</reference>
<comment type="caution">
    <text evidence="1">The sequence shown here is derived from an EMBL/GenBank/DDBJ whole genome shotgun (WGS) entry which is preliminary data.</text>
</comment>
<sequence>MHTTTPAQFYRRKTLGFALAVTVARVTMSGQILQSMAPEIHRGKFLAVSYSEVLWQGKGRKQTDKPTAILATSQLR</sequence>
<evidence type="ECO:0000313" key="1">
    <source>
        <dbReference type="EMBL" id="MBO1108555.1"/>
    </source>
</evidence>
<protein>
    <submittedName>
        <fullName evidence="1">Uncharacterized protein</fullName>
    </submittedName>
</protein>
<name>A0A8I1W799_PLESH</name>
<organism evidence="1 2">
    <name type="scientific">Plesiomonas shigelloides</name>
    <name type="common">Aeromonas shigelloides</name>
    <dbReference type="NCBI Taxonomy" id="703"/>
    <lineage>
        <taxon>Bacteria</taxon>
        <taxon>Pseudomonadati</taxon>
        <taxon>Pseudomonadota</taxon>
        <taxon>Gammaproteobacteria</taxon>
        <taxon>Enterobacterales</taxon>
        <taxon>Enterobacteriaceae</taxon>
        <taxon>Plesiomonas</taxon>
    </lineage>
</organism>
<dbReference type="EMBL" id="JAFNAA010000009">
    <property type="protein sequence ID" value="MBO1108555.1"/>
    <property type="molecule type" value="Genomic_DNA"/>
</dbReference>
<gene>
    <name evidence="1" type="ORF">J2R62_10000</name>
</gene>
<evidence type="ECO:0000313" key="2">
    <source>
        <dbReference type="Proteomes" id="UP000664658"/>
    </source>
</evidence>
<dbReference type="Proteomes" id="UP000664658">
    <property type="component" value="Unassembled WGS sequence"/>
</dbReference>